<name>A0A183BJ76_GLOPA</name>
<keyword evidence="1" id="KW-1133">Transmembrane helix</keyword>
<dbReference type="AlphaFoldDB" id="A0A183BJ76"/>
<reference evidence="3" key="3">
    <citation type="submission" date="2016-06" db="UniProtKB">
        <authorList>
            <consortium name="WormBaseParasite"/>
        </authorList>
    </citation>
    <scope>IDENTIFICATION</scope>
</reference>
<sequence length="149" mass="16336">MDISIVPLVLNGSLLFAMHLGKNLFMLLILFVGVAPDIISDVKDMSTALATASAPPVDFLKELGRIAAKTAIMLKWMGPIGALVVTSAKIGFPVDSKEFTAIVLLNQSIHQRFGLIDIQHQKSTERIMALVFDLAYLEIRKLLLEGILY</sequence>
<evidence type="ECO:0000256" key="1">
    <source>
        <dbReference type="SAM" id="Phobius"/>
    </source>
</evidence>
<organism evidence="2 3">
    <name type="scientific">Globodera pallida</name>
    <name type="common">Potato cyst nematode worm</name>
    <name type="synonym">Heterodera pallida</name>
    <dbReference type="NCBI Taxonomy" id="36090"/>
    <lineage>
        <taxon>Eukaryota</taxon>
        <taxon>Metazoa</taxon>
        <taxon>Ecdysozoa</taxon>
        <taxon>Nematoda</taxon>
        <taxon>Chromadorea</taxon>
        <taxon>Rhabditida</taxon>
        <taxon>Tylenchina</taxon>
        <taxon>Tylenchomorpha</taxon>
        <taxon>Tylenchoidea</taxon>
        <taxon>Heteroderidae</taxon>
        <taxon>Heteroderinae</taxon>
        <taxon>Globodera</taxon>
    </lineage>
</organism>
<dbReference type="WBParaSite" id="GPLIN_000065500">
    <property type="protein sequence ID" value="GPLIN_000065500"/>
    <property type="gene ID" value="GPLIN_000065500"/>
</dbReference>
<feature type="transmembrane region" description="Helical" evidence="1">
    <location>
        <begin position="20"/>
        <end position="39"/>
    </location>
</feature>
<accession>A0A183BJ76</accession>
<reference evidence="2" key="1">
    <citation type="submission" date="2013-12" db="EMBL/GenBank/DDBJ databases">
        <authorList>
            <person name="Aslett M."/>
        </authorList>
    </citation>
    <scope>NUCLEOTIDE SEQUENCE [LARGE SCALE GENOMIC DNA]</scope>
    <source>
        <strain evidence="2">Lindley</strain>
    </source>
</reference>
<evidence type="ECO:0000313" key="3">
    <source>
        <dbReference type="WBParaSite" id="GPLIN_000065500"/>
    </source>
</evidence>
<protein>
    <submittedName>
        <fullName evidence="3">ABC transmembrane type-1 domain-containing protein</fullName>
    </submittedName>
</protein>
<evidence type="ECO:0000313" key="2">
    <source>
        <dbReference type="Proteomes" id="UP000050741"/>
    </source>
</evidence>
<dbReference type="Proteomes" id="UP000050741">
    <property type="component" value="Unassembled WGS sequence"/>
</dbReference>
<keyword evidence="1" id="KW-0812">Transmembrane</keyword>
<proteinExistence type="predicted"/>
<keyword evidence="2" id="KW-1185">Reference proteome</keyword>
<reference evidence="2" key="2">
    <citation type="submission" date="2014-05" db="EMBL/GenBank/DDBJ databases">
        <title>The genome and life-stage specific transcriptomes of Globodera pallida elucidate key aspects of plant parasitism by a cyst nematode.</title>
        <authorList>
            <person name="Cotton J.A."/>
            <person name="Lilley C.J."/>
            <person name="Jones L.M."/>
            <person name="Kikuchi T."/>
            <person name="Reid A.J."/>
            <person name="Thorpe P."/>
            <person name="Tsai I.J."/>
            <person name="Beasley H."/>
            <person name="Blok V."/>
            <person name="Cock P.J.A."/>
            <person name="Van den Akker S.E."/>
            <person name="Holroyd N."/>
            <person name="Hunt M."/>
            <person name="Mantelin S."/>
            <person name="Naghra H."/>
            <person name="Pain A."/>
            <person name="Palomares-Rius J.E."/>
            <person name="Zarowiecki M."/>
            <person name="Berriman M."/>
            <person name="Jones J.T."/>
            <person name="Urwin P.E."/>
        </authorList>
    </citation>
    <scope>NUCLEOTIDE SEQUENCE [LARGE SCALE GENOMIC DNA]</scope>
    <source>
        <strain evidence="2">Lindley</strain>
    </source>
</reference>
<keyword evidence="1" id="KW-0472">Membrane</keyword>